<dbReference type="PANTHER" id="PTHR11596">
    <property type="entry name" value="ALKALINE PHOSPHATASE"/>
    <property type="match status" value="1"/>
</dbReference>
<dbReference type="SMART" id="SM00098">
    <property type="entry name" value="alkPPc"/>
    <property type="match status" value="1"/>
</dbReference>
<dbReference type="Gene3D" id="1.10.1200.140">
    <property type="entry name" value="Alkaline phosphatase, crown domain"/>
    <property type="match status" value="1"/>
</dbReference>
<dbReference type="InterPro" id="IPR042085">
    <property type="entry name" value="Ap_crown"/>
</dbReference>
<organism evidence="3 4">
    <name type="scientific">Metabacillus fastidiosus</name>
    <dbReference type="NCBI Taxonomy" id="1458"/>
    <lineage>
        <taxon>Bacteria</taxon>
        <taxon>Bacillati</taxon>
        <taxon>Bacillota</taxon>
        <taxon>Bacilli</taxon>
        <taxon>Bacillales</taxon>
        <taxon>Bacillaceae</taxon>
        <taxon>Metabacillus</taxon>
    </lineage>
</organism>
<evidence type="ECO:0000256" key="1">
    <source>
        <dbReference type="ARBA" id="ARBA00022553"/>
    </source>
</evidence>
<proteinExistence type="inferred from homology"/>
<accession>A0ABU6NYZ3</accession>
<dbReference type="InterPro" id="IPR017850">
    <property type="entry name" value="Alkaline_phosphatase_core_sf"/>
</dbReference>
<dbReference type="PRINTS" id="PR00113">
    <property type="entry name" value="ALKPHPHTASE"/>
</dbReference>
<dbReference type="InterPro" id="IPR001952">
    <property type="entry name" value="Alkaline_phosphatase"/>
</dbReference>
<dbReference type="Proteomes" id="UP001342826">
    <property type="component" value="Unassembled WGS sequence"/>
</dbReference>
<keyword evidence="4" id="KW-1185">Reference proteome</keyword>
<dbReference type="GO" id="GO:0004035">
    <property type="term" value="F:alkaline phosphatase activity"/>
    <property type="evidence" value="ECO:0007669"/>
    <property type="project" value="UniProtKB-EC"/>
</dbReference>
<dbReference type="CDD" id="cd16012">
    <property type="entry name" value="ALP"/>
    <property type="match status" value="1"/>
</dbReference>
<dbReference type="EC" id="3.1.3.1" evidence="3"/>
<dbReference type="Gene3D" id="3.40.720.10">
    <property type="entry name" value="Alkaline Phosphatase, subunit A"/>
    <property type="match status" value="1"/>
</dbReference>
<protein>
    <submittedName>
        <fullName evidence="3">Alkaline phosphatase</fullName>
        <ecNumber evidence="3">3.1.3.1</ecNumber>
    </submittedName>
</protein>
<evidence type="ECO:0000256" key="2">
    <source>
        <dbReference type="RuleBase" id="RU003946"/>
    </source>
</evidence>
<dbReference type="EMBL" id="JARTFS010000008">
    <property type="protein sequence ID" value="MED4401908.1"/>
    <property type="molecule type" value="Genomic_DNA"/>
</dbReference>
<reference evidence="3 4" key="1">
    <citation type="submission" date="2023-03" db="EMBL/GenBank/DDBJ databases">
        <title>Bacillus Genome Sequencing.</title>
        <authorList>
            <person name="Dunlap C."/>
        </authorList>
    </citation>
    <scope>NUCLEOTIDE SEQUENCE [LARGE SCALE GENOMIC DNA]</scope>
    <source>
        <strain evidence="3 4">NRS-1717</strain>
    </source>
</reference>
<name>A0ABU6NYZ3_9BACI</name>
<keyword evidence="3" id="KW-0378">Hydrolase</keyword>
<sequence length="559" mass="59804">MDIINLGGIFVTISKKVLGVTLASAVMLSSLGQFGQKDEKAEAKKDPEKAKNVIMLVMDGTSVGATNLARWYKGEPLALDSIVTGGVFTHSAESAITDSAPASTAMATGNKSNDKLVGVLPEVVNTPGVDPALAEKPFKPVANVLEGAKRGGKATGIISTSEIQHATPAGFSAHVTHRSEYEKIAEQQVYQGIDVVLGGGKDALVPGEAKNNRKDGENLVNVLKNNGYDIVENRTDLLNTKSDKIWGAFAPNQLAYDIDREKTNPNEPTLAQMTNKAINTLSKDKDGFFLFVEGSKVDWAAHANDPIGIIGDVLSFDAAVQEALNFAKKDKDTLVIAVSDHGNSGITMGNLNTSKTYPNIPVSAYIDPLKKASMTLEGALSQLKADKSNLLEVAALYGIDNPTDAEKEALVKSANLQQTLVQLLSNRANIGFSTGGHTGEEVFLYSYGPGKPTGLIDNTEIAHTMASSMGFDLKKVSEELFVEAEEAFKKENAAVKIDETDKHNPVLIVTKGNKIAKFPVNKNIMIAEGKETKLKSVVVQSKGKFYIPEEAVKLFSKIK</sequence>
<evidence type="ECO:0000313" key="3">
    <source>
        <dbReference type="EMBL" id="MED4401908.1"/>
    </source>
</evidence>
<dbReference type="SUPFAM" id="SSF53649">
    <property type="entry name" value="Alkaline phosphatase-like"/>
    <property type="match status" value="1"/>
</dbReference>
<gene>
    <name evidence="3" type="ORF">P9271_11330</name>
</gene>
<comment type="caution">
    <text evidence="3">The sequence shown here is derived from an EMBL/GenBank/DDBJ whole genome shotgun (WGS) entry which is preliminary data.</text>
</comment>
<dbReference type="Pfam" id="PF00245">
    <property type="entry name" value="Alk_phosphatase"/>
    <property type="match status" value="1"/>
</dbReference>
<evidence type="ECO:0000313" key="4">
    <source>
        <dbReference type="Proteomes" id="UP001342826"/>
    </source>
</evidence>
<comment type="similarity">
    <text evidence="2">Belongs to the alkaline phosphatase family.</text>
</comment>
<dbReference type="PANTHER" id="PTHR11596:SF5">
    <property type="entry name" value="ALKALINE PHOSPHATASE"/>
    <property type="match status" value="1"/>
</dbReference>
<dbReference type="RefSeq" id="WP_328015237.1">
    <property type="nucleotide sequence ID" value="NZ_JARTFS010000008.1"/>
</dbReference>
<keyword evidence="1" id="KW-0597">Phosphoprotein</keyword>